<accession>A0A6P1TQX0</accession>
<evidence type="ECO:0008006" key="4">
    <source>
        <dbReference type="Google" id="ProtNLM"/>
    </source>
</evidence>
<protein>
    <recommendedName>
        <fullName evidence="4">Site-specific recombinase</fullName>
    </recommendedName>
</protein>
<reference evidence="2 3" key="1">
    <citation type="submission" date="2020-01" db="EMBL/GenBank/DDBJ databases">
        <title>Genome analysis of Anaerocolumna sp. CBA3638.</title>
        <authorList>
            <person name="Kim J."/>
            <person name="Roh S.W."/>
        </authorList>
    </citation>
    <scope>NUCLEOTIDE SEQUENCE [LARGE SCALE GENOMIC DNA]</scope>
    <source>
        <strain evidence="2 3">CBA3638</strain>
    </source>
</reference>
<name>A0A6P1TQX0_9FIRM</name>
<keyword evidence="3" id="KW-1185">Reference proteome</keyword>
<evidence type="ECO:0000256" key="1">
    <source>
        <dbReference type="SAM" id="Coils"/>
    </source>
</evidence>
<dbReference type="AlphaFoldDB" id="A0A6P1TQX0"/>
<dbReference type="EMBL" id="CP048000">
    <property type="protein sequence ID" value="QHQ62639.1"/>
    <property type="molecule type" value="Genomic_DNA"/>
</dbReference>
<dbReference type="Proteomes" id="UP000464314">
    <property type="component" value="Chromosome"/>
</dbReference>
<dbReference type="SUPFAM" id="SSF140693">
    <property type="entry name" value="IpaD-like"/>
    <property type="match status" value="1"/>
</dbReference>
<keyword evidence="1" id="KW-0175">Coiled coil</keyword>
<proteinExistence type="predicted"/>
<gene>
    <name evidence="2" type="ORF">Ana3638_19185</name>
</gene>
<sequence>MELKEAFIRLYNDMVKDKGSFFRGFYNNVEKVIGKNSVSTDIEKLTSDINTFENDLSELIQLKIRHQIDDSFYNKEYKRIRAELDTLSEKKESLREVNLNQNKMQEKLDYIKKIIGGNTEPLQEFDDKLFKTLVEKVLVKDAKHVVFVFEDGLEFEAVLEKAKK</sequence>
<evidence type="ECO:0000313" key="2">
    <source>
        <dbReference type="EMBL" id="QHQ62639.1"/>
    </source>
</evidence>
<feature type="coiled-coil region" evidence="1">
    <location>
        <begin position="42"/>
        <end position="107"/>
    </location>
</feature>
<dbReference type="KEGG" id="anr:Ana3638_19185"/>
<organism evidence="2 3">
    <name type="scientific">Anaerocolumna sedimenticola</name>
    <dbReference type="NCBI Taxonomy" id="2696063"/>
    <lineage>
        <taxon>Bacteria</taxon>
        <taxon>Bacillati</taxon>
        <taxon>Bacillota</taxon>
        <taxon>Clostridia</taxon>
        <taxon>Lachnospirales</taxon>
        <taxon>Lachnospiraceae</taxon>
        <taxon>Anaerocolumna</taxon>
    </lineage>
</organism>
<dbReference type="InterPro" id="IPR036708">
    <property type="entry name" value="BipD-like_sf"/>
</dbReference>
<evidence type="ECO:0000313" key="3">
    <source>
        <dbReference type="Proteomes" id="UP000464314"/>
    </source>
</evidence>